<organism evidence="11 12">
    <name type="scientific">Candidatus Nealsonbacteria bacterium RIFCSPLOWO2_01_FULL_41_9</name>
    <dbReference type="NCBI Taxonomy" id="1801671"/>
    <lineage>
        <taxon>Bacteria</taxon>
        <taxon>Candidatus Nealsoniibacteriota</taxon>
    </lineage>
</organism>
<dbReference type="EMBL" id="MHMG01000010">
    <property type="protein sequence ID" value="OGZ23709.1"/>
    <property type="molecule type" value="Genomic_DNA"/>
</dbReference>
<comment type="caution">
    <text evidence="11">The sequence shown here is derived from an EMBL/GenBank/DDBJ whole genome shotgun (WGS) entry which is preliminary data.</text>
</comment>
<evidence type="ECO:0000256" key="1">
    <source>
        <dbReference type="ARBA" id="ARBA00001164"/>
    </source>
</evidence>
<proteinExistence type="inferred from homology"/>
<evidence type="ECO:0000256" key="9">
    <source>
        <dbReference type="HAMAP-Rule" id="MF_00135"/>
    </source>
</evidence>
<feature type="domain" description="N-(5'phosphoribosyl) anthranilate isomerase (PRAI)" evidence="10">
    <location>
        <begin position="9"/>
        <end position="210"/>
    </location>
</feature>
<evidence type="ECO:0000256" key="3">
    <source>
        <dbReference type="ARBA" id="ARBA00012572"/>
    </source>
</evidence>
<dbReference type="CDD" id="cd00405">
    <property type="entry name" value="PRAI"/>
    <property type="match status" value="1"/>
</dbReference>
<dbReference type="PANTHER" id="PTHR42894">
    <property type="entry name" value="N-(5'-PHOSPHORIBOSYL)ANTHRANILATE ISOMERASE"/>
    <property type="match status" value="1"/>
</dbReference>
<evidence type="ECO:0000259" key="10">
    <source>
        <dbReference type="Pfam" id="PF00697"/>
    </source>
</evidence>
<evidence type="ECO:0000256" key="5">
    <source>
        <dbReference type="ARBA" id="ARBA00022605"/>
    </source>
</evidence>
<evidence type="ECO:0000256" key="2">
    <source>
        <dbReference type="ARBA" id="ARBA00004664"/>
    </source>
</evidence>
<keyword evidence="6 9" id="KW-0822">Tryptophan biosynthesis</keyword>
<evidence type="ECO:0000313" key="11">
    <source>
        <dbReference type="EMBL" id="OGZ23709.1"/>
    </source>
</evidence>
<dbReference type="UniPathway" id="UPA00035">
    <property type="reaction ID" value="UER00042"/>
</dbReference>
<accession>A0A1G2ED81</accession>
<dbReference type="HAMAP" id="MF_00135">
    <property type="entry name" value="PRAI"/>
    <property type="match status" value="1"/>
</dbReference>
<evidence type="ECO:0000256" key="7">
    <source>
        <dbReference type="ARBA" id="ARBA00023141"/>
    </source>
</evidence>
<dbReference type="SUPFAM" id="SSF51366">
    <property type="entry name" value="Ribulose-phoshate binding barrel"/>
    <property type="match status" value="1"/>
</dbReference>
<keyword evidence="5 9" id="KW-0028">Amino-acid biosynthesis</keyword>
<dbReference type="Pfam" id="PF00697">
    <property type="entry name" value="PRAI"/>
    <property type="match status" value="1"/>
</dbReference>
<evidence type="ECO:0000256" key="4">
    <source>
        <dbReference type="ARBA" id="ARBA00022272"/>
    </source>
</evidence>
<protein>
    <recommendedName>
        <fullName evidence="4 9">N-(5'-phosphoribosyl)anthranilate isomerase</fullName>
        <shortName evidence="9">PRAI</shortName>
        <ecNumber evidence="3 9">5.3.1.24</ecNumber>
    </recommendedName>
</protein>
<keyword evidence="7 9" id="KW-0057">Aromatic amino acid biosynthesis</keyword>
<evidence type="ECO:0000313" key="12">
    <source>
        <dbReference type="Proteomes" id="UP000176406"/>
    </source>
</evidence>
<dbReference type="GO" id="GO:0000162">
    <property type="term" value="P:L-tryptophan biosynthetic process"/>
    <property type="evidence" value="ECO:0007669"/>
    <property type="project" value="UniProtKB-UniRule"/>
</dbReference>
<reference evidence="11 12" key="1">
    <citation type="journal article" date="2016" name="Nat. Commun.">
        <title>Thousands of microbial genomes shed light on interconnected biogeochemical processes in an aquifer system.</title>
        <authorList>
            <person name="Anantharaman K."/>
            <person name="Brown C.T."/>
            <person name="Hug L.A."/>
            <person name="Sharon I."/>
            <person name="Castelle C.J."/>
            <person name="Probst A.J."/>
            <person name="Thomas B.C."/>
            <person name="Singh A."/>
            <person name="Wilkins M.J."/>
            <person name="Karaoz U."/>
            <person name="Brodie E.L."/>
            <person name="Williams K.H."/>
            <person name="Hubbard S.S."/>
            <person name="Banfield J.F."/>
        </authorList>
    </citation>
    <scope>NUCLEOTIDE SEQUENCE [LARGE SCALE GENOMIC DNA]</scope>
</reference>
<dbReference type="InterPro" id="IPR013785">
    <property type="entry name" value="Aldolase_TIM"/>
</dbReference>
<dbReference type="Proteomes" id="UP000176406">
    <property type="component" value="Unassembled WGS sequence"/>
</dbReference>
<evidence type="ECO:0000256" key="8">
    <source>
        <dbReference type="ARBA" id="ARBA00023235"/>
    </source>
</evidence>
<comment type="similarity">
    <text evidence="9">Belongs to the TrpF family.</text>
</comment>
<gene>
    <name evidence="9" type="primary">trpF</name>
    <name evidence="11" type="ORF">A3A08_01235</name>
</gene>
<keyword evidence="8 9" id="KW-0413">Isomerase</keyword>
<evidence type="ECO:0000256" key="6">
    <source>
        <dbReference type="ARBA" id="ARBA00022822"/>
    </source>
</evidence>
<dbReference type="InterPro" id="IPR044643">
    <property type="entry name" value="TrpF_fam"/>
</dbReference>
<comment type="pathway">
    <text evidence="2 9">Amino-acid biosynthesis; L-tryptophan biosynthesis; L-tryptophan from chorismate: step 3/5.</text>
</comment>
<sequence>MIVQIYEVSSPTEAKELAKLGVDHTGVLVGKGKYPRELLIKDAKIIFQSLTSNTKKVALSLSNDLEEISEIIEQLNPDIFHLGITEEILSLSKVKEIRKKYPKLKIMRSIAVVNEESIGLAKEYEEIADFLLLDTYKSQLGATGEVHNWDISQKIVEAVKIPVILAGGLGPDNVAEAIKKVKPAGVDSKTKTDKINSHEKDMDKVKEFVKIAKSF</sequence>
<dbReference type="EC" id="5.3.1.24" evidence="3 9"/>
<dbReference type="Gene3D" id="3.20.20.70">
    <property type="entry name" value="Aldolase class I"/>
    <property type="match status" value="1"/>
</dbReference>
<comment type="catalytic activity">
    <reaction evidence="1 9">
        <text>N-(5-phospho-beta-D-ribosyl)anthranilate = 1-(2-carboxyphenylamino)-1-deoxy-D-ribulose 5-phosphate</text>
        <dbReference type="Rhea" id="RHEA:21540"/>
        <dbReference type="ChEBI" id="CHEBI:18277"/>
        <dbReference type="ChEBI" id="CHEBI:58613"/>
        <dbReference type="EC" id="5.3.1.24"/>
    </reaction>
</comment>
<dbReference type="InterPro" id="IPR011060">
    <property type="entry name" value="RibuloseP-bd_barrel"/>
</dbReference>
<dbReference type="InterPro" id="IPR001240">
    <property type="entry name" value="PRAI_dom"/>
</dbReference>
<name>A0A1G2ED81_9BACT</name>
<dbReference type="PANTHER" id="PTHR42894:SF1">
    <property type="entry name" value="N-(5'-PHOSPHORIBOSYL)ANTHRANILATE ISOMERASE"/>
    <property type="match status" value="1"/>
</dbReference>
<dbReference type="GO" id="GO:0004640">
    <property type="term" value="F:phosphoribosylanthranilate isomerase activity"/>
    <property type="evidence" value="ECO:0007669"/>
    <property type="project" value="UniProtKB-UniRule"/>
</dbReference>
<dbReference type="AlphaFoldDB" id="A0A1G2ED81"/>